<reference evidence="1 2" key="1">
    <citation type="journal article" date="2023" name="J. Hered.">
        <title>Chromosome-level genome of the wood stork (Mycteria americana) provides insight into avian chromosome evolution.</title>
        <authorList>
            <person name="Flamio R. Jr."/>
            <person name="Ramstad K.M."/>
        </authorList>
    </citation>
    <scope>NUCLEOTIDE SEQUENCE [LARGE SCALE GENOMIC DNA]</scope>
    <source>
        <strain evidence="1">JAX WOST 10</strain>
    </source>
</reference>
<name>A0AAN7SAK9_MYCAM</name>
<evidence type="ECO:0000313" key="1">
    <source>
        <dbReference type="EMBL" id="KAK4833060.1"/>
    </source>
</evidence>
<accession>A0AAN7SAK9</accession>
<proteinExistence type="predicted"/>
<dbReference type="Proteomes" id="UP001333110">
    <property type="component" value="Unassembled WGS sequence"/>
</dbReference>
<sequence>MGRAGRDREGIQGGGVVLYVREGLDCTVLAAGNDTVESPCVRMKGKENKADVVVGVYLDPRLHLQGHY</sequence>
<dbReference type="AlphaFoldDB" id="A0AAN7SAK9"/>
<protein>
    <submittedName>
        <fullName evidence="1">Uncharacterized protein</fullName>
    </submittedName>
</protein>
<evidence type="ECO:0000313" key="2">
    <source>
        <dbReference type="Proteomes" id="UP001333110"/>
    </source>
</evidence>
<dbReference type="EMBL" id="JAUNZN010000001">
    <property type="protein sequence ID" value="KAK4833060.1"/>
    <property type="molecule type" value="Genomic_DNA"/>
</dbReference>
<keyword evidence="2" id="KW-1185">Reference proteome</keyword>
<gene>
    <name evidence="1" type="ORF">QYF61_027722</name>
</gene>
<comment type="caution">
    <text evidence="1">The sequence shown here is derived from an EMBL/GenBank/DDBJ whole genome shotgun (WGS) entry which is preliminary data.</text>
</comment>
<organism evidence="1 2">
    <name type="scientific">Mycteria americana</name>
    <name type="common">Wood stork</name>
    <dbReference type="NCBI Taxonomy" id="33587"/>
    <lineage>
        <taxon>Eukaryota</taxon>
        <taxon>Metazoa</taxon>
        <taxon>Chordata</taxon>
        <taxon>Craniata</taxon>
        <taxon>Vertebrata</taxon>
        <taxon>Euteleostomi</taxon>
        <taxon>Archelosauria</taxon>
        <taxon>Archosauria</taxon>
        <taxon>Dinosauria</taxon>
        <taxon>Saurischia</taxon>
        <taxon>Theropoda</taxon>
        <taxon>Coelurosauria</taxon>
        <taxon>Aves</taxon>
        <taxon>Neognathae</taxon>
        <taxon>Neoaves</taxon>
        <taxon>Aequornithes</taxon>
        <taxon>Ciconiiformes</taxon>
        <taxon>Ciconiidae</taxon>
        <taxon>Mycteria</taxon>
    </lineage>
</organism>